<gene>
    <name evidence="1" type="ORF">HDF16_005611</name>
</gene>
<dbReference type="RefSeq" id="WP_184223442.1">
    <property type="nucleotide sequence ID" value="NZ_JACHIP010000021.1"/>
</dbReference>
<dbReference type="Proteomes" id="UP000540989">
    <property type="component" value="Unassembled WGS sequence"/>
</dbReference>
<evidence type="ECO:0000313" key="2">
    <source>
        <dbReference type="Proteomes" id="UP000540989"/>
    </source>
</evidence>
<organism evidence="1 2">
    <name type="scientific">Granulicella aggregans</name>
    <dbReference type="NCBI Taxonomy" id="474949"/>
    <lineage>
        <taxon>Bacteria</taxon>
        <taxon>Pseudomonadati</taxon>
        <taxon>Acidobacteriota</taxon>
        <taxon>Terriglobia</taxon>
        <taxon>Terriglobales</taxon>
        <taxon>Acidobacteriaceae</taxon>
        <taxon>Granulicella</taxon>
    </lineage>
</organism>
<name>A0A7W8E837_9BACT</name>
<evidence type="ECO:0000313" key="1">
    <source>
        <dbReference type="EMBL" id="MBB5060875.1"/>
    </source>
</evidence>
<reference evidence="1 2" key="1">
    <citation type="submission" date="2020-08" db="EMBL/GenBank/DDBJ databases">
        <title>Genomic Encyclopedia of Type Strains, Phase IV (KMG-V): Genome sequencing to study the core and pangenomes of soil and plant-associated prokaryotes.</title>
        <authorList>
            <person name="Whitman W."/>
        </authorList>
    </citation>
    <scope>NUCLEOTIDE SEQUENCE [LARGE SCALE GENOMIC DNA]</scope>
    <source>
        <strain evidence="1 2">M8UP14</strain>
    </source>
</reference>
<protein>
    <submittedName>
        <fullName evidence="1">Uncharacterized protein</fullName>
    </submittedName>
</protein>
<sequence>MRLTGIDAVVAEQVQFGYGILGTLDKGGTYMLRRVEVGPGVWKTKNTKLNLNGRAALFKAINKQSEESKSGWRAISSDTTVLQALSMLGVHP</sequence>
<dbReference type="AlphaFoldDB" id="A0A7W8E837"/>
<accession>A0A7W8E837</accession>
<proteinExistence type="predicted"/>
<comment type="caution">
    <text evidence="1">The sequence shown here is derived from an EMBL/GenBank/DDBJ whole genome shotgun (WGS) entry which is preliminary data.</text>
</comment>
<dbReference type="EMBL" id="JACHIP010000021">
    <property type="protein sequence ID" value="MBB5060875.1"/>
    <property type="molecule type" value="Genomic_DNA"/>
</dbReference>
<keyword evidence="2" id="KW-1185">Reference proteome</keyword>